<dbReference type="PANTHER" id="PTHR37542:SF1">
    <property type="entry name" value="PRION-INHIBITION AND PROPAGATION HELO DOMAIN-CONTAINING PROTEIN"/>
    <property type="match status" value="1"/>
</dbReference>
<keyword evidence="3" id="KW-1185">Reference proteome</keyword>
<gene>
    <name evidence="2" type="ORF">QQX98_006860</name>
</gene>
<evidence type="ECO:0000313" key="3">
    <source>
        <dbReference type="Proteomes" id="UP001498476"/>
    </source>
</evidence>
<reference evidence="2 3" key="1">
    <citation type="journal article" date="2025" name="Microbiol. Resour. Announc.">
        <title>Draft genome sequences for Neonectria magnoliae and Neonectria punicea, canker pathogens of Liriodendron tulipifera and Acer saccharum in West Virginia.</title>
        <authorList>
            <person name="Petronek H.M."/>
            <person name="Kasson M.T."/>
            <person name="Metheny A.M."/>
            <person name="Stauder C.M."/>
            <person name="Lovett B."/>
            <person name="Lynch S.C."/>
            <person name="Garnas J.R."/>
            <person name="Kasson L.R."/>
            <person name="Stajich J.E."/>
        </authorList>
    </citation>
    <scope>NUCLEOTIDE SEQUENCE [LARGE SCALE GENOMIC DNA]</scope>
    <source>
        <strain evidence="2 3">NRRL 64653</strain>
    </source>
</reference>
<dbReference type="SUPFAM" id="SSF56112">
    <property type="entry name" value="Protein kinase-like (PK-like)"/>
    <property type="match status" value="1"/>
</dbReference>
<dbReference type="Gene3D" id="1.10.510.10">
    <property type="entry name" value="Transferase(Phosphotransferase) domain 1"/>
    <property type="match status" value="1"/>
</dbReference>
<dbReference type="Proteomes" id="UP001498476">
    <property type="component" value="Unassembled WGS sequence"/>
</dbReference>
<sequence length="525" mass="59343">MSVELGLAIVGTVDLCFQYGKELQKICSTLKNAESEIKERLLRLENFWLRYKTQLEFLKRVEPMMDESHRELVEQTLRMFLSKLEAVAAMLKRLLKPRNASKGPVSDAESVSKRLKYAFKKESLDEAIDALETWQRVSDPSWFLLLRIADQQLDSELSSSDSGTASSIPSTLTIRSGLQEVNQSSNNTSGISLPVEALNKMSISGIPFCDAKIAEVARSTRAAMYILCRINCPPLVKYHITKKDVGDLTRKLQHDEPHTFGLLNCKGFVTELLNTDADKRAAFTMVFRIPPGLSSPRSLRDLLLNAPTPGSLSQRFEIAQELAKSVSYVHTFGFVHKNIRPESILSFVAPETSARSVFLVGFENFRRDEGNTQRRGDDVPERNLYRHPIRQGPNPQDDYLMQHDIYSLGVCLLEVGLWQSFFQYDSENGSMIPSALLDLPPDPTTKQAAYFLSTRGKAHLVSLARSELRQCMGTKYAEVVETCLTCLDPDNTDFGDQRQFEDEDGIQVGVRYIEKVLYRLNMLYV</sequence>
<comment type="caution">
    <text evidence="2">The sequence shown here is derived from an EMBL/GenBank/DDBJ whole genome shotgun (WGS) entry which is preliminary data.</text>
</comment>
<dbReference type="PANTHER" id="PTHR37542">
    <property type="entry name" value="HELO DOMAIN-CONTAINING PROTEIN-RELATED"/>
    <property type="match status" value="1"/>
</dbReference>
<proteinExistence type="predicted"/>
<protein>
    <recommendedName>
        <fullName evidence="1">Protein kinase domain-containing protein</fullName>
    </recommendedName>
</protein>
<dbReference type="InterPro" id="IPR000719">
    <property type="entry name" value="Prot_kinase_dom"/>
</dbReference>
<accession>A0ABR1GZK6</accession>
<dbReference type="PROSITE" id="PS50011">
    <property type="entry name" value="PROTEIN_KINASE_DOM"/>
    <property type="match status" value="1"/>
</dbReference>
<evidence type="ECO:0000259" key="1">
    <source>
        <dbReference type="PROSITE" id="PS50011"/>
    </source>
</evidence>
<dbReference type="InterPro" id="IPR011009">
    <property type="entry name" value="Kinase-like_dom_sf"/>
</dbReference>
<organism evidence="2 3">
    <name type="scientific">Neonectria punicea</name>
    <dbReference type="NCBI Taxonomy" id="979145"/>
    <lineage>
        <taxon>Eukaryota</taxon>
        <taxon>Fungi</taxon>
        <taxon>Dikarya</taxon>
        <taxon>Ascomycota</taxon>
        <taxon>Pezizomycotina</taxon>
        <taxon>Sordariomycetes</taxon>
        <taxon>Hypocreomycetidae</taxon>
        <taxon>Hypocreales</taxon>
        <taxon>Nectriaceae</taxon>
        <taxon>Neonectria</taxon>
    </lineage>
</organism>
<name>A0ABR1GZK6_9HYPO</name>
<dbReference type="EMBL" id="JAZAVJ010000107">
    <property type="protein sequence ID" value="KAK7414263.1"/>
    <property type="molecule type" value="Genomic_DNA"/>
</dbReference>
<evidence type="ECO:0000313" key="2">
    <source>
        <dbReference type="EMBL" id="KAK7414263.1"/>
    </source>
</evidence>
<feature type="domain" description="Protein kinase" evidence="1">
    <location>
        <begin position="178"/>
        <end position="506"/>
    </location>
</feature>